<dbReference type="EMBL" id="CP035544">
    <property type="protein sequence ID" value="QBA64197.1"/>
    <property type="molecule type" value="Genomic_DNA"/>
</dbReference>
<dbReference type="KEGG" id="mur:EQY75_06450"/>
<dbReference type="OrthoDB" id="1452108at2"/>
<evidence type="ECO:0000313" key="3">
    <source>
        <dbReference type="Proteomes" id="UP000290889"/>
    </source>
</evidence>
<accession>A0A411E9F5</accession>
<feature type="signal peptide" evidence="1">
    <location>
        <begin position="1"/>
        <end position="23"/>
    </location>
</feature>
<dbReference type="Proteomes" id="UP000290889">
    <property type="component" value="Chromosome"/>
</dbReference>
<evidence type="ECO:0000313" key="2">
    <source>
        <dbReference type="EMBL" id="QBA64197.1"/>
    </source>
</evidence>
<evidence type="ECO:0000256" key="1">
    <source>
        <dbReference type="SAM" id="SignalP"/>
    </source>
</evidence>
<sequence>MKHIYKKITLISLSILTFSFGFAQEAMSDNKARTFRTDTVASENLEKTYKVYEKGELIKNSVKVTTTQTQKIQLEGEDKGQVNQDRVIPKKTIYKTVKIDLDQDEEYDEMIRFSYNADVKSDFVLLLNENELYVAVGEGENLMITDNTDLSKAALNEGKEVFIFTDNEGNRVSFKIEEYQIM</sequence>
<organism evidence="2 3">
    <name type="scientific">Muriicola soli</name>
    <dbReference type="NCBI Taxonomy" id="2507538"/>
    <lineage>
        <taxon>Bacteria</taxon>
        <taxon>Pseudomonadati</taxon>
        <taxon>Bacteroidota</taxon>
        <taxon>Flavobacteriia</taxon>
        <taxon>Flavobacteriales</taxon>
        <taxon>Flavobacteriaceae</taxon>
        <taxon>Muriicola</taxon>
    </lineage>
</organism>
<dbReference type="AlphaFoldDB" id="A0A411E9F5"/>
<feature type="chain" id="PRO_5019191766" evidence="1">
    <location>
        <begin position="24"/>
        <end position="182"/>
    </location>
</feature>
<dbReference type="RefSeq" id="WP_129603993.1">
    <property type="nucleotide sequence ID" value="NZ_CP035544.1"/>
</dbReference>
<keyword evidence="3" id="KW-1185">Reference proteome</keyword>
<reference evidence="2 3" key="1">
    <citation type="submission" date="2019-01" db="EMBL/GenBank/DDBJ databases">
        <title>Muriicola soli sp. nov., isolated from soil.</title>
        <authorList>
            <person name="Kang H.J."/>
            <person name="Kim S.B."/>
        </authorList>
    </citation>
    <scope>NUCLEOTIDE SEQUENCE [LARGE SCALE GENOMIC DNA]</scope>
    <source>
        <strain evidence="2 3">MMS17-SY002</strain>
    </source>
</reference>
<gene>
    <name evidence="2" type="ORF">EQY75_06450</name>
</gene>
<protein>
    <submittedName>
        <fullName evidence="2">Uncharacterized protein</fullName>
    </submittedName>
</protein>
<proteinExistence type="predicted"/>
<name>A0A411E9F5_9FLAO</name>
<keyword evidence="1" id="KW-0732">Signal</keyword>